<evidence type="ECO:0000256" key="1">
    <source>
        <dbReference type="ARBA" id="ARBA00004651"/>
    </source>
</evidence>
<dbReference type="PANTHER" id="PTHR32361:SF23">
    <property type="entry name" value="FERRIC-CHELATE REDUCTASE"/>
    <property type="match status" value="1"/>
</dbReference>
<dbReference type="EMBL" id="NCSJ02000095">
    <property type="protein sequence ID" value="RFU30638.1"/>
    <property type="molecule type" value="Genomic_DNA"/>
</dbReference>
<dbReference type="Gene3D" id="3.40.50.80">
    <property type="entry name" value="Nucleotide-binding domain of ferredoxin-NADP reductase (FNR) module"/>
    <property type="match status" value="1"/>
</dbReference>
<name>A0A3E2HB56_SCYLI</name>
<keyword evidence="4" id="KW-1003">Cell membrane</keyword>
<gene>
    <name evidence="12" type="ORF">B7463_g5693</name>
</gene>
<organism evidence="12 13">
    <name type="scientific">Scytalidium lignicola</name>
    <name type="common">Hyphomycete</name>
    <dbReference type="NCBI Taxonomy" id="5539"/>
    <lineage>
        <taxon>Eukaryota</taxon>
        <taxon>Fungi</taxon>
        <taxon>Dikarya</taxon>
        <taxon>Ascomycota</taxon>
        <taxon>Pezizomycotina</taxon>
        <taxon>Leotiomycetes</taxon>
        <taxon>Leotiomycetes incertae sedis</taxon>
        <taxon>Scytalidium</taxon>
    </lineage>
</organism>
<evidence type="ECO:0000256" key="4">
    <source>
        <dbReference type="ARBA" id="ARBA00022475"/>
    </source>
</evidence>
<dbReference type="SFLD" id="SFLDG01168">
    <property type="entry name" value="Ferric_reductase_subgroup_(FRE"/>
    <property type="match status" value="1"/>
</dbReference>
<dbReference type="AlphaFoldDB" id="A0A3E2HB56"/>
<proteinExistence type="predicted"/>
<keyword evidence="7" id="KW-0406">Ion transport</keyword>
<feature type="transmembrane region" description="Helical" evidence="10">
    <location>
        <begin position="494"/>
        <end position="514"/>
    </location>
</feature>
<keyword evidence="8 10" id="KW-0472">Membrane</keyword>
<accession>A0A3E2HB56</accession>
<dbReference type="GO" id="GO:0006826">
    <property type="term" value="P:iron ion transport"/>
    <property type="evidence" value="ECO:0007669"/>
    <property type="project" value="UniProtKB-ARBA"/>
</dbReference>
<dbReference type="OrthoDB" id="167398at2759"/>
<dbReference type="GO" id="GO:0005886">
    <property type="term" value="C:plasma membrane"/>
    <property type="evidence" value="ECO:0007669"/>
    <property type="project" value="UniProtKB-SubCell"/>
</dbReference>
<feature type="transmembrane region" description="Helical" evidence="10">
    <location>
        <begin position="55"/>
        <end position="75"/>
    </location>
</feature>
<evidence type="ECO:0000256" key="8">
    <source>
        <dbReference type="ARBA" id="ARBA00023136"/>
    </source>
</evidence>
<dbReference type="SUPFAM" id="SSF52343">
    <property type="entry name" value="Ferredoxin reductase-like, C-terminal NADP-linked domain"/>
    <property type="match status" value="1"/>
</dbReference>
<sequence>MATSDIALSLRDGSQTVAELGKRILIPLTPSSPPGLVEANTVDPWSKAGKYALGWTYFCLVLVFLVTVTRLYHLWTDKLRQAMFKHEVEKRVAEYAPDPEFQLYNLHSGGTADQLFPRIFPHEGEKPYGEVTTSHWSSIGVVNDTLALFRWIFYRPIPELKWKKKIILGFPSLAVIAILLIALTFVTLYCFLPQPLYWQSIRFGSPPLAIRAGMIAIAMTPWIIATSMKANLISMLTGIGHDRLGVFHRWGGYLCLFLSLVHAIPFYIQPVWDDGGMSVFYKLFPPGSGIIYGSGIACLVPLCWLCVLSLPIIRSKVYELFVLLHIPVAMIYVAVLFWHCKNFLTSWSYLYATLAIWGLSYFLRIFNLNWVNPWRNSWIIGDEAAITLMAENAIKITIPTQMIWRPGQYVYLRMPGISIFENHPFTISSLCSEDFPSEYGEEYRDCTLVFRPFGGFTRKVLNTAIEKGPMKTYRAYLDGPYGGMQRELAAFETVILFAGGSGITAIVSQLLNLIKRMRDGKAVTKKL</sequence>
<evidence type="ECO:0000256" key="3">
    <source>
        <dbReference type="ARBA" id="ARBA00022448"/>
    </source>
</evidence>
<dbReference type="InterPro" id="IPR013130">
    <property type="entry name" value="Fe3_Rdtase_TM_dom"/>
</dbReference>
<dbReference type="CDD" id="cd06186">
    <property type="entry name" value="NOX_Duox_like_FAD_NADP"/>
    <property type="match status" value="1"/>
</dbReference>
<feature type="transmembrane region" description="Helical" evidence="10">
    <location>
        <begin position="166"/>
        <end position="188"/>
    </location>
</feature>
<dbReference type="InterPro" id="IPR051410">
    <property type="entry name" value="Ferric/Cupric_Reductase"/>
</dbReference>
<dbReference type="Pfam" id="PF01794">
    <property type="entry name" value="Ferric_reduct"/>
    <property type="match status" value="1"/>
</dbReference>
<feature type="transmembrane region" description="Helical" evidence="10">
    <location>
        <begin position="317"/>
        <end position="337"/>
    </location>
</feature>
<evidence type="ECO:0000259" key="11">
    <source>
        <dbReference type="PROSITE" id="PS51384"/>
    </source>
</evidence>
<feature type="transmembrane region" description="Helical" evidence="10">
    <location>
        <begin position="208"/>
        <end position="225"/>
    </location>
</feature>
<evidence type="ECO:0000256" key="6">
    <source>
        <dbReference type="ARBA" id="ARBA00022989"/>
    </source>
</evidence>
<dbReference type="GO" id="GO:0052851">
    <property type="term" value="F:ferric-chelate reductase (NADPH) activity"/>
    <property type="evidence" value="ECO:0007669"/>
    <property type="project" value="UniProtKB-EC"/>
</dbReference>
<evidence type="ECO:0000256" key="9">
    <source>
        <dbReference type="ARBA" id="ARBA00048483"/>
    </source>
</evidence>
<evidence type="ECO:0000256" key="10">
    <source>
        <dbReference type="SAM" id="Phobius"/>
    </source>
</evidence>
<feature type="transmembrane region" description="Helical" evidence="10">
    <location>
        <begin position="289"/>
        <end position="310"/>
    </location>
</feature>
<dbReference type="Proteomes" id="UP000258309">
    <property type="component" value="Unassembled WGS sequence"/>
</dbReference>
<feature type="transmembrane region" description="Helical" evidence="10">
    <location>
        <begin position="349"/>
        <end position="366"/>
    </location>
</feature>
<dbReference type="GO" id="GO:0015677">
    <property type="term" value="P:copper ion import"/>
    <property type="evidence" value="ECO:0007669"/>
    <property type="project" value="TreeGrafter"/>
</dbReference>
<evidence type="ECO:0000256" key="5">
    <source>
        <dbReference type="ARBA" id="ARBA00022692"/>
    </source>
</evidence>
<keyword evidence="3" id="KW-0813">Transport</keyword>
<dbReference type="GO" id="GO:0006879">
    <property type="term" value="P:intracellular iron ion homeostasis"/>
    <property type="evidence" value="ECO:0007669"/>
    <property type="project" value="TreeGrafter"/>
</dbReference>
<dbReference type="SFLD" id="SFLDS00052">
    <property type="entry name" value="Ferric_Reductase_Domain"/>
    <property type="match status" value="1"/>
</dbReference>
<dbReference type="PANTHER" id="PTHR32361">
    <property type="entry name" value="FERRIC/CUPRIC REDUCTASE TRANSMEMBRANE COMPONENT"/>
    <property type="match status" value="1"/>
</dbReference>
<feature type="non-terminal residue" evidence="12">
    <location>
        <position position="527"/>
    </location>
</feature>
<dbReference type="EC" id="1.16.1.9" evidence="2"/>
<dbReference type="Pfam" id="PF08022">
    <property type="entry name" value="FAD_binding_8"/>
    <property type="match status" value="1"/>
</dbReference>
<evidence type="ECO:0000256" key="2">
    <source>
        <dbReference type="ARBA" id="ARBA00012668"/>
    </source>
</evidence>
<comment type="subcellular location">
    <subcellularLocation>
        <location evidence="1">Cell membrane</location>
        <topology evidence="1">Multi-pass membrane protein</topology>
    </subcellularLocation>
</comment>
<evidence type="ECO:0000313" key="12">
    <source>
        <dbReference type="EMBL" id="RFU30638.1"/>
    </source>
</evidence>
<protein>
    <recommendedName>
        <fullName evidence="2">ferric-chelate reductase (NADPH)</fullName>
        <ecNumber evidence="2">1.16.1.9</ecNumber>
    </recommendedName>
</protein>
<dbReference type="InterPro" id="IPR013112">
    <property type="entry name" value="FAD-bd_8"/>
</dbReference>
<evidence type="ECO:0000256" key="7">
    <source>
        <dbReference type="ARBA" id="ARBA00023065"/>
    </source>
</evidence>
<comment type="caution">
    <text evidence="12">The sequence shown here is derived from an EMBL/GenBank/DDBJ whole genome shotgun (WGS) entry which is preliminary data.</text>
</comment>
<dbReference type="PROSITE" id="PS51384">
    <property type="entry name" value="FAD_FR"/>
    <property type="match status" value="1"/>
</dbReference>
<dbReference type="STRING" id="5539.A0A3E2HB56"/>
<feature type="non-terminal residue" evidence="12">
    <location>
        <position position="1"/>
    </location>
</feature>
<keyword evidence="13" id="KW-1185">Reference proteome</keyword>
<dbReference type="InterPro" id="IPR017938">
    <property type="entry name" value="Riboflavin_synthase-like_b-brl"/>
</dbReference>
<dbReference type="OMA" id="RWAGYLC"/>
<keyword evidence="5 10" id="KW-0812">Transmembrane</keyword>
<dbReference type="SUPFAM" id="SSF63380">
    <property type="entry name" value="Riboflavin synthase domain-like"/>
    <property type="match status" value="1"/>
</dbReference>
<reference evidence="12 13" key="1">
    <citation type="submission" date="2018-05" db="EMBL/GenBank/DDBJ databases">
        <title>Draft genome sequence of Scytalidium lignicola DSM 105466, a ubiquitous saprotrophic fungus.</title>
        <authorList>
            <person name="Buettner E."/>
            <person name="Gebauer A.M."/>
            <person name="Hofrichter M."/>
            <person name="Liers C."/>
            <person name="Kellner H."/>
        </authorList>
    </citation>
    <scope>NUCLEOTIDE SEQUENCE [LARGE SCALE GENOMIC DNA]</scope>
    <source>
        <strain evidence="12 13">DSM 105466</strain>
    </source>
</reference>
<evidence type="ECO:0000313" key="13">
    <source>
        <dbReference type="Proteomes" id="UP000258309"/>
    </source>
</evidence>
<dbReference type="InterPro" id="IPR039261">
    <property type="entry name" value="FNR_nucleotide-bd"/>
</dbReference>
<feature type="transmembrane region" description="Helical" evidence="10">
    <location>
        <begin position="246"/>
        <end position="269"/>
    </location>
</feature>
<dbReference type="InterPro" id="IPR017927">
    <property type="entry name" value="FAD-bd_FR_type"/>
</dbReference>
<feature type="domain" description="FAD-binding FR-type" evidence="11">
    <location>
        <begin position="372"/>
        <end position="487"/>
    </location>
</feature>
<comment type="catalytic activity">
    <reaction evidence="9">
        <text>2 a Fe(II)-siderophore + NADP(+) + H(+) = 2 a Fe(III)-siderophore + NADPH</text>
        <dbReference type="Rhea" id="RHEA:28795"/>
        <dbReference type="Rhea" id="RHEA-COMP:11342"/>
        <dbReference type="Rhea" id="RHEA-COMP:11344"/>
        <dbReference type="ChEBI" id="CHEBI:15378"/>
        <dbReference type="ChEBI" id="CHEBI:29033"/>
        <dbReference type="ChEBI" id="CHEBI:29034"/>
        <dbReference type="ChEBI" id="CHEBI:57783"/>
        <dbReference type="ChEBI" id="CHEBI:58349"/>
        <dbReference type="EC" id="1.16.1.9"/>
    </reaction>
</comment>
<keyword evidence="6 10" id="KW-1133">Transmembrane helix</keyword>